<dbReference type="AlphaFoldDB" id="X1BFN2"/>
<accession>X1BFN2</accession>
<dbReference type="InterPro" id="IPR032678">
    <property type="entry name" value="tRNA-synt_1_cat_dom"/>
</dbReference>
<dbReference type="EMBL" id="BART01009938">
    <property type="protein sequence ID" value="GAG82918.1"/>
    <property type="molecule type" value="Genomic_DNA"/>
</dbReference>
<dbReference type="Pfam" id="PF01406">
    <property type="entry name" value="tRNA-synt_1e"/>
    <property type="match status" value="1"/>
</dbReference>
<gene>
    <name evidence="5" type="ORF">S01H4_21835</name>
</gene>
<evidence type="ECO:0000256" key="2">
    <source>
        <dbReference type="ARBA" id="ARBA00022741"/>
    </source>
</evidence>
<dbReference type="PANTHER" id="PTHR10890">
    <property type="entry name" value="CYSTEINYL-TRNA SYNTHETASE"/>
    <property type="match status" value="1"/>
</dbReference>
<organism evidence="5">
    <name type="scientific">marine sediment metagenome</name>
    <dbReference type="NCBI Taxonomy" id="412755"/>
    <lineage>
        <taxon>unclassified sequences</taxon>
        <taxon>metagenomes</taxon>
        <taxon>ecological metagenomes</taxon>
    </lineage>
</organism>
<dbReference type="GO" id="GO:0005829">
    <property type="term" value="C:cytosol"/>
    <property type="evidence" value="ECO:0007669"/>
    <property type="project" value="TreeGrafter"/>
</dbReference>
<dbReference type="GO" id="GO:0005524">
    <property type="term" value="F:ATP binding"/>
    <property type="evidence" value="ECO:0007669"/>
    <property type="project" value="UniProtKB-KW"/>
</dbReference>
<keyword evidence="3" id="KW-0067">ATP-binding</keyword>
<protein>
    <recommendedName>
        <fullName evidence="4">tRNA synthetases class I catalytic domain-containing protein</fullName>
    </recommendedName>
</protein>
<comment type="caution">
    <text evidence="5">The sequence shown here is derived from an EMBL/GenBank/DDBJ whole genome shotgun (WGS) entry which is preliminary data.</text>
</comment>
<dbReference type="Gene3D" id="3.40.50.620">
    <property type="entry name" value="HUPs"/>
    <property type="match status" value="1"/>
</dbReference>
<dbReference type="GO" id="GO:0006423">
    <property type="term" value="P:cysteinyl-tRNA aminoacylation"/>
    <property type="evidence" value="ECO:0007669"/>
    <property type="project" value="TreeGrafter"/>
</dbReference>
<keyword evidence="2" id="KW-0547">Nucleotide-binding</keyword>
<evidence type="ECO:0000259" key="4">
    <source>
        <dbReference type="Pfam" id="PF01406"/>
    </source>
</evidence>
<dbReference type="PANTHER" id="PTHR10890:SF3">
    <property type="entry name" value="CYSTEINE--TRNA LIGASE, CYTOPLASMIC"/>
    <property type="match status" value="1"/>
</dbReference>
<evidence type="ECO:0000256" key="1">
    <source>
        <dbReference type="ARBA" id="ARBA00022598"/>
    </source>
</evidence>
<name>X1BFN2_9ZZZZ</name>
<dbReference type="GO" id="GO:0004817">
    <property type="term" value="F:cysteine-tRNA ligase activity"/>
    <property type="evidence" value="ECO:0007669"/>
    <property type="project" value="TreeGrafter"/>
</dbReference>
<dbReference type="PRINTS" id="PR00983">
    <property type="entry name" value="TRNASYNTHCYS"/>
</dbReference>
<dbReference type="InterPro" id="IPR024909">
    <property type="entry name" value="Cys-tRNA/MSH_ligase"/>
</dbReference>
<sequence length="53" mass="6230">MYTCGPTVYDYAHLGNFRAYIFEDILRRFLKYKGYKVTQVMNITDIDDKTIAG</sequence>
<evidence type="ECO:0000313" key="5">
    <source>
        <dbReference type="EMBL" id="GAG82918.1"/>
    </source>
</evidence>
<reference evidence="5" key="1">
    <citation type="journal article" date="2014" name="Front. Microbiol.">
        <title>High frequency of phylogenetically diverse reductive dehalogenase-homologous genes in deep subseafloor sedimentary metagenomes.</title>
        <authorList>
            <person name="Kawai M."/>
            <person name="Futagami T."/>
            <person name="Toyoda A."/>
            <person name="Takaki Y."/>
            <person name="Nishi S."/>
            <person name="Hori S."/>
            <person name="Arai W."/>
            <person name="Tsubouchi T."/>
            <person name="Morono Y."/>
            <person name="Uchiyama I."/>
            <person name="Ito T."/>
            <person name="Fujiyama A."/>
            <person name="Inagaki F."/>
            <person name="Takami H."/>
        </authorList>
    </citation>
    <scope>NUCLEOTIDE SEQUENCE</scope>
    <source>
        <strain evidence="5">Expedition CK06-06</strain>
    </source>
</reference>
<proteinExistence type="predicted"/>
<feature type="domain" description="tRNA synthetases class I catalytic" evidence="4">
    <location>
        <begin position="1"/>
        <end position="52"/>
    </location>
</feature>
<dbReference type="SUPFAM" id="SSF52374">
    <property type="entry name" value="Nucleotidylyl transferase"/>
    <property type="match status" value="1"/>
</dbReference>
<evidence type="ECO:0000256" key="3">
    <source>
        <dbReference type="ARBA" id="ARBA00022840"/>
    </source>
</evidence>
<keyword evidence="1" id="KW-0436">Ligase</keyword>
<dbReference type="InterPro" id="IPR014729">
    <property type="entry name" value="Rossmann-like_a/b/a_fold"/>
</dbReference>
<feature type="non-terminal residue" evidence="5">
    <location>
        <position position="53"/>
    </location>
</feature>